<organism evidence="3 4">
    <name type="scientific">Natrarchaeobaculum aegyptiacum</name>
    <dbReference type="NCBI Taxonomy" id="745377"/>
    <lineage>
        <taxon>Archaea</taxon>
        <taxon>Methanobacteriati</taxon>
        <taxon>Methanobacteriota</taxon>
        <taxon>Stenosarchaea group</taxon>
        <taxon>Halobacteria</taxon>
        <taxon>Halobacteriales</taxon>
        <taxon>Natrialbaceae</taxon>
        <taxon>Natrarchaeobaculum</taxon>
    </lineage>
</organism>
<evidence type="ECO:0000313" key="4">
    <source>
        <dbReference type="Proteomes" id="UP000250088"/>
    </source>
</evidence>
<dbReference type="Proteomes" id="UP000250088">
    <property type="component" value="Chromosome"/>
</dbReference>
<dbReference type="Pfam" id="PF26485">
    <property type="entry name" value="DUF8156"/>
    <property type="match status" value="1"/>
</dbReference>
<reference evidence="4" key="1">
    <citation type="submission" date="2017-02" db="EMBL/GenBank/DDBJ databases">
        <title>Natronthermophilus aegyptiacus gen. nov.,sp. nov., an aerobic, extremely halophilic alkalithermophilic archaeon isolated from the athalassohaline Wadi An Natrun, Egypt.</title>
        <authorList>
            <person name="Zhao B."/>
        </authorList>
    </citation>
    <scope>NUCLEOTIDE SEQUENCE [LARGE SCALE GENOMIC DNA]</scope>
    <source>
        <strain evidence="4">JW/NM-HA 15</strain>
    </source>
</reference>
<gene>
    <name evidence="3" type="ORF">B1756_04710</name>
</gene>
<protein>
    <recommendedName>
        <fullName evidence="2">DUF8156 domain-containing protein</fullName>
    </recommendedName>
</protein>
<keyword evidence="4" id="KW-1185">Reference proteome</keyword>
<dbReference type="KEGG" id="naj:B1756_04710"/>
<feature type="domain" description="DUF8156" evidence="2">
    <location>
        <begin position="1"/>
        <end position="97"/>
    </location>
</feature>
<evidence type="ECO:0000313" key="3">
    <source>
        <dbReference type="EMBL" id="ARS89127.1"/>
    </source>
</evidence>
<dbReference type="GeneID" id="32893353"/>
<dbReference type="RefSeq" id="WP_228434476.1">
    <property type="nucleotide sequence ID" value="NZ_CP019893.1"/>
</dbReference>
<sequence>MGRTNPTYRNALRGLEREWEPMGRALRREYQADFDRLFDRGRAFADAAGYANPPDPERAFFLSVLLAHEVELRKVRAELEATRERLEVLESGNDGADSNGVECEVPNSELEVNEP</sequence>
<dbReference type="AlphaFoldDB" id="A0A2Z2HUF0"/>
<feature type="region of interest" description="Disordered" evidence="1">
    <location>
        <begin position="90"/>
        <end position="115"/>
    </location>
</feature>
<evidence type="ECO:0000256" key="1">
    <source>
        <dbReference type="SAM" id="MobiDB-lite"/>
    </source>
</evidence>
<accession>A0A2Z2HUF0</accession>
<dbReference type="EMBL" id="CP019893">
    <property type="protein sequence ID" value="ARS89127.1"/>
    <property type="molecule type" value="Genomic_DNA"/>
</dbReference>
<proteinExistence type="predicted"/>
<evidence type="ECO:0000259" key="2">
    <source>
        <dbReference type="Pfam" id="PF26485"/>
    </source>
</evidence>
<name>A0A2Z2HUF0_9EURY</name>
<dbReference type="InterPro" id="IPR058469">
    <property type="entry name" value="DUF8156"/>
</dbReference>